<dbReference type="InterPro" id="IPR001228">
    <property type="entry name" value="IspD"/>
</dbReference>
<dbReference type="InterPro" id="IPR018294">
    <property type="entry name" value="ISPD_synthase_CS"/>
</dbReference>
<proteinExistence type="inferred from homology"/>
<name>R4VKD1_9GAMM</name>
<dbReference type="KEGG" id="ssal:SPISAL_04390"/>
<dbReference type="UniPathway" id="UPA00056">
    <property type="reaction ID" value="UER00093"/>
</dbReference>
<dbReference type="HOGENOM" id="CLU_061281_3_0_6"/>
<dbReference type="EC" id="2.7.7.60" evidence="7"/>
<dbReference type="Proteomes" id="UP000017881">
    <property type="component" value="Chromosome"/>
</dbReference>
<dbReference type="AlphaFoldDB" id="R4VKD1"/>
<dbReference type="PROSITE" id="PS01295">
    <property type="entry name" value="ISPD"/>
    <property type="match status" value="1"/>
</dbReference>
<keyword evidence="6 7" id="KW-0414">Isoprene biosynthesis</keyword>
<sequence>MIAAAGAGLRAGDEIPKQYHVVAGRSVLAWSLDALLAVPGMSGVMLAVAAEDTRATTLPAAEDSRVHFCSGGAERAASVRSALRALAAIGAGDEDWVLVHDAARPAVAVSDIERLVDAVGDEPDGGLLACPVRDTLKRADANGAVAETAAREGLWQAMTPQLFPLGRLRDALDAADDRVTDEAGAMERMGARPILVAASLSNIKYTYPEDAPLLARWMISTGGEGA</sequence>
<dbReference type="PANTHER" id="PTHR32125">
    <property type="entry name" value="2-C-METHYL-D-ERYTHRITOL 4-PHOSPHATE CYTIDYLYLTRANSFERASE, CHLOROPLASTIC"/>
    <property type="match status" value="1"/>
</dbReference>
<comment type="similarity">
    <text evidence="3 7">Belongs to the IspD/TarI cytidylyltransferase family. IspD subfamily.</text>
</comment>
<dbReference type="eggNOG" id="COG1211">
    <property type="taxonomic scope" value="Bacteria"/>
</dbReference>
<comment type="catalytic activity">
    <reaction evidence="1 7">
        <text>2-C-methyl-D-erythritol 4-phosphate + CTP + H(+) = 4-CDP-2-C-methyl-D-erythritol + diphosphate</text>
        <dbReference type="Rhea" id="RHEA:13429"/>
        <dbReference type="ChEBI" id="CHEBI:15378"/>
        <dbReference type="ChEBI" id="CHEBI:33019"/>
        <dbReference type="ChEBI" id="CHEBI:37563"/>
        <dbReference type="ChEBI" id="CHEBI:57823"/>
        <dbReference type="ChEBI" id="CHEBI:58262"/>
        <dbReference type="EC" id="2.7.7.60"/>
    </reaction>
</comment>
<keyword evidence="5 7" id="KW-0548">Nucleotidyltransferase</keyword>
<dbReference type="InterPro" id="IPR050088">
    <property type="entry name" value="IspD/TarI_cytidylyltransf_bact"/>
</dbReference>
<evidence type="ECO:0000256" key="4">
    <source>
        <dbReference type="ARBA" id="ARBA00022679"/>
    </source>
</evidence>
<dbReference type="PATRIC" id="fig|1260251.3.peg.885"/>
<dbReference type="Pfam" id="PF01128">
    <property type="entry name" value="IspD"/>
    <property type="match status" value="1"/>
</dbReference>
<dbReference type="InterPro" id="IPR029044">
    <property type="entry name" value="Nucleotide-diphossugar_trans"/>
</dbReference>
<accession>R4VKD1</accession>
<comment type="pathway">
    <text evidence="2 7">Isoprenoid biosynthesis; isopentenyl diphosphate biosynthesis via DXP pathway; isopentenyl diphosphate from 1-deoxy-D-xylulose 5-phosphate: step 2/6.</text>
</comment>
<dbReference type="GO" id="GO:0050518">
    <property type="term" value="F:2-C-methyl-D-erythritol 4-phosphate cytidylyltransferase activity"/>
    <property type="evidence" value="ECO:0007669"/>
    <property type="project" value="UniProtKB-UniRule"/>
</dbReference>
<evidence type="ECO:0000256" key="1">
    <source>
        <dbReference type="ARBA" id="ARBA00001282"/>
    </source>
</evidence>
<keyword evidence="9" id="KW-1185">Reference proteome</keyword>
<evidence type="ECO:0000256" key="5">
    <source>
        <dbReference type="ARBA" id="ARBA00022695"/>
    </source>
</evidence>
<dbReference type="HAMAP" id="MF_00108">
    <property type="entry name" value="IspD"/>
    <property type="match status" value="1"/>
</dbReference>
<comment type="function">
    <text evidence="7">Catalyzes the formation of 4-diphosphocytidyl-2-C-methyl-D-erythritol from CTP and 2-C-methyl-D-erythritol 4-phosphate (MEP).</text>
</comment>
<evidence type="ECO:0000256" key="3">
    <source>
        <dbReference type="ARBA" id="ARBA00009789"/>
    </source>
</evidence>
<feature type="site" description="Transition state stabilizer" evidence="7">
    <location>
        <position position="10"/>
    </location>
</feature>
<dbReference type="Gene3D" id="3.90.550.10">
    <property type="entry name" value="Spore Coat Polysaccharide Biosynthesis Protein SpsA, Chain A"/>
    <property type="match status" value="1"/>
</dbReference>
<dbReference type="PANTHER" id="PTHR32125:SF4">
    <property type="entry name" value="2-C-METHYL-D-ERYTHRITOL 4-PHOSPHATE CYTIDYLYLTRANSFERASE, CHLOROPLASTIC"/>
    <property type="match status" value="1"/>
</dbReference>
<dbReference type="GO" id="GO:0019288">
    <property type="term" value="P:isopentenyl diphosphate biosynthetic process, methylerythritol 4-phosphate pathway"/>
    <property type="evidence" value="ECO:0007669"/>
    <property type="project" value="UniProtKB-UniRule"/>
</dbReference>
<dbReference type="InterPro" id="IPR034683">
    <property type="entry name" value="IspD/TarI"/>
</dbReference>
<reference evidence="8 9" key="1">
    <citation type="journal article" date="2013" name="Genome Announc.">
        <title>Draft Genome of Spiribacter salinus M19-40, an Abundant Gammaproteobacterium in Aquatic Hypersaline Environments.</title>
        <authorList>
            <person name="Leon M.J."/>
            <person name="Ghai R."/>
            <person name="Fernandez A.B."/>
            <person name="Sanchez-Porro C."/>
            <person name="Rodriguez-Valera F."/>
            <person name="Ventosa A."/>
        </authorList>
    </citation>
    <scope>NUCLEOTIDE SEQUENCE [LARGE SCALE GENOMIC DNA]</scope>
    <source>
        <strain evidence="8 9">M19-40</strain>
    </source>
</reference>
<evidence type="ECO:0000313" key="8">
    <source>
        <dbReference type="EMBL" id="AGM40972.1"/>
    </source>
</evidence>
<dbReference type="CDD" id="cd02516">
    <property type="entry name" value="CDP-ME_synthetase"/>
    <property type="match status" value="1"/>
</dbReference>
<protein>
    <recommendedName>
        <fullName evidence="7">2-C-methyl-D-erythritol 4-phosphate cytidylyltransferase</fullName>
        <ecNumber evidence="7">2.7.7.60</ecNumber>
    </recommendedName>
    <alternativeName>
        <fullName evidence="7">4-diphosphocytidyl-2C-methyl-D-erythritol synthase</fullName>
    </alternativeName>
    <alternativeName>
        <fullName evidence="7">MEP cytidylyltransferase</fullName>
        <shortName evidence="7">MCT</shortName>
    </alternativeName>
</protein>
<dbReference type="NCBIfam" id="TIGR00453">
    <property type="entry name" value="ispD"/>
    <property type="match status" value="1"/>
</dbReference>
<evidence type="ECO:0000256" key="2">
    <source>
        <dbReference type="ARBA" id="ARBA00004787"/>
    </source>
</evidence>
<feature type="site" description="Positions MEP for the nucleophilic attack" evidence="7">
    <location>
        <position position="204"/>
    </location>
</feature>
<dbReference type="SUPFAM" id="SSF53448">
    <property type="entry name" value="Nucleotide-diphospho-sugar transferases"/>
    <property type="match status" value="1"/>
</dbReference>
<organism evidence="8 9">
    <name type="scientific">Spiribacter salinus M19-40</name>
    <dbReference type="NCBI Taxonomy" id="1260251"/>
    <lineage>
        <taxon>Bacteria</taxon>
        <taxon>Pseudomonadati</taxon>
        <taxon>Pseudomonadota</taxon>
        <taxon>Gammaproteobacteria</taxon>
        <taxon>Chromatiales</taxon>
        <taxon>Ectothiorhodospiraceae</taxon>
        <taxon>Spiribacter</taxon>
    </lineage>
</organism>
<dbReference type="FunFam" id="3.90.550.10:FF:000003">
    <property type="entry name" value="2-C-methyl-D-erythritol 4-phosphate cytidylyltransferase"/>
    <property type="match status" value="1"/>
</dbReference>
<feature type="site" description="Transition state stabilizer" evidence="7">
    <location>
        <position position="17"/>
    </location>
</feature>
<gene>
    <name evidence="7" type="primary">ispD</name>
    <name evidence="8" type="ORF">SPISAL_04390</name>
</gene>
<dbReference type="EMBL" id="CP005963">
    <property type="protein sequence ID" value="AGM40972.1"/>
    <property type="molecule type" value="Genomic_DNA"/>
</dbReference>
<evidence type="ECO:0000256" key="6">
    <source>
        <dbReference type="ARBA" id="ARBA00023229"/>
    </source>
</evidence>
<keyword evidence="4 7" id="KW-0808">Transferase</keyword>
<evidence type="ECO:0000256" key="7">
    <source>
        <dbReference type="HAMAP-Rule" id="MF_00108"/>
    </source>
</evidence>
<feature type="site" description="Positions MEP for the nucleophilic attack" evidence="7">
    <location>
        <position position="151"/>
    </location>
</feature>
<evidence type="ECO:0000313" key="9">
    <source>
        <dbReference type="Proteomes" id="UP000017881"/>
    </source>
</evidence>